<gene>
    <name evidence="4" type="ORF">FRUB_06891</name>
</gene>
<evidence type="ECO:0000259" key="3">
    <source>
        <dbReference type="Pfam" id="PF07593"/>
    </source>
</evidence>
<dbReference type="Pfam" id="PF07593">
    <property type="entry name" value="UnbV_ASPIC"/>
    <property type="match status" value="1"/>
</dbReference>
<dbReference type="PANTHER" id="PTHR16026">
    <property type="entry name" value="CARTILAGE ACIDIC PROTEIN 1"/>
    <property type="match status" value="1"/>
</dbReference>
<dbReference type="Proteomes" id="UP000214646">
    <property type="component" value="Unassembled WGS sequence"/>
</dbReference>
<name>A0A225D889_9BACT</name>
<dbReference type="OrthoDB" id="5287961at2"/>
<dbReference type="Gene3D" id="2.130.10.130">
    <property type="entry name" value="Integrin alpha, N-terminal"/>
    <property type="match status" value="2"/>
</dbReference>
<dbReference type="RefSeq" id="WP_088257622.1">
    <property type="nucleotide sequence ID" value="NZ_NIDE01000014.1"/>
</dbReference>
<organism evidence="4 5">
    <name type="scientific">Fimbriiglobus ruber</name>
    <dbReference type="NCBI Taxonomy" id="1908690"/>
    <lineage>
        <taxon>Bacteria</taxon>
        <taxon>Pseudomonadati</taxon>
        <taxon>Planctomycetota</taxon>
        <taxon>Planctomycetia</taxon>
        <taxon>Gemmatales</taxon>
        <taxon>Gemmataceae</taxon>
        <taxon>Fimbriiglobus</taxon>
    </lineage>
</organism>
<evidence type="ECO:0000256" key="1">
    <source>
        <dbReference type="ARBA" id="ARBA00022729"/>
    </source>
</evidence>
<dbReference type="Pfam" id="PF13517">
    <property type="entry name" value="FG-GAP_3"/>
    <property type="match status" value="3"/>
</dbReference>
<dbReference type="InterPro" id="IPR011990">
    <property type="entry name" value="TPR-like_helical_dom_sf"/>
</dbReference>
<dbReference type="InterPro" id="IPR028994">
    <property type="entry name" value="Integrin_alpha_N"/>
</dbReference>
<dbReference type="InterPro" id="IPR011519">
    <property type="entry name" value="UnbV_ASPIC"/>
</dbReference>
<keyword evidence="1" id="KW-0732">Signal</keyword>
<feature type="compositionally biased region" description="Pro residues" evidence="2">
    <location>
        <begin position="34"/>
        <end position="47"/>
    </location>
</feature>
<sequence length="763" mass="83296">MRKTLSHPATWLIAAGVSLLAVGAGLYLGAGTTPPPTDVVSPPPPPQHEPRKSFDTSGFLTVADKLKPWPPTASLEEVADSYRKAGYRLLGVLDQEMAKPSLSSRQRTQGRLVRAVLLNYEGEPAKAYQALSEARAEIEADAGGAREWLFTFIFYQGVTALRRGETDNCVLCRGESSCILPIAAAAVHTQPTGSRLAIQHFTEYLDRFPDDLEVRWLLNITHMTLGEHPAKVDPRYLVSLDRYTHSEFDIGRFRDVGHLVGVNRLNQAGGVIMDDFDGDDLPDIVVSSFDPTEAMVFYRNKGDGTFEDRTKEAGLSNQIGGGLYCVQGDYNNDGHPDVYVCRGAWLLYPVRPSLLRNDGNGTFTDVTAEAGLLDPVNSISASWADYDNDGHLDLFVCNETGPCRLYRNRGNGTFEEVAGKAGVSGGPAGGWKGVAWVDYDNDGYPDLFVNNMTTTAALFRNNRDGTFSNVTAKMGIDGPRQGFSCWAWDFDNDGYLDIFASCYDRALGDVVKGLTGQPHSRRYSNKLYRNLGGKKFQDVTKEAGLDVVMSPMGSNFGDFDNDGYLDFYMGTGDPSLFLLVPNRMFKNVGGKRFAEITGTSGTGHLQKGHAVACGDWDRNGTVDVFIEMGGAVNGDKYHNILFQNPGQGNNWLSVKLVGKKSNRSAIGARIKVQTAGPQPLTVHRHVSSGSSFGANPLEQHVGLGKADRVAVLEVYWPTSGTTQVFRDVPVNRGIEVTEFATDYRTLDRKPIPLPKGGEQAIGR</sequence>
<dbReference type="PANTHER" id="PTHR16026:SF0">
    <property type="entry name" value="CARTILAGE ACIDIC PROTEIN 1"/>
    <property type="match status" value="1"/>
</dbReference>
<accession>A0A225D889</accession>
<dbReference type="SUPFAM" id="SSF69318">
    <property type="entry name" value="Integrin alpha N-terminal domain"/>
    <property type="match status" value="1"/>
</dbReference>
<reference evidence="5" key="1">
    <citation type="submission" date="2017-06" db="EMBL/GenBank/DDBJ databases">
        <title>Genome analysis of Fimbriiglobus ruber SP5, the first member of the order Planctomycetales with confirmed chitinolytic capability.</title>
        <authorList>
            <person name="Ravin N.V."/>
            <person name="Rakitin A.L."/>
            <person name="Ivanova A.A."/>
            <person name="Beletsky A.V."/>
            <person name="Kulichevskaya I.S."/>
            <person name="Mardanov A.V."/>
            <person name="Dedysh S.N."/>
        </authorList>
    </citation>
    <scope>NUCLEOTIDE SEQUENCE [LARGE SCALE GENOMIC DNA]</scope>
    <source>
        <strain evidence="5">SP5</strain>
    </source>
</reference>
<proteinExistence type="predicted"/>
<feature type="region of interest" description="Disordered" evidence="2">
    <location>
        <begin position="34"/>
        <end position="54"/>
    </location>
</feature>
<feature type="domain" description="ASPIC/UnbV" evidence="3">
    <location>
        <begin position="665"/>
        <end position="732"/>
    </location>
</feature>
<dbReference type="Gene3D" id="1.25.40.10">
    <property type="entry name" value="Tetratricopeptide repeat domain"/>
    <property type="match status" value="1"/>
</dbReference>
<dbReference type="EMBL" id="NIDE01000014">
    <property type="protein sequence ID" value="OWK37771.1"/>
    <property type="molecule type" value="Genomic_DNA"/>
</dbReference>
<dbReference type="InterPro" id="IPR027039">
    <property type="entry name" value="Crtac1"/>
</dbReference>
<evidence type="ECO:0000313" key="5">
    <source>
        <dbReference type="Proteomes" id="UP000214646"/>
    </source>
</evidence>
<keyword evidence="5" id="KW-1185">Reference proteome</keyword>
<dbReference type="AlphaFoldDB" id="A0A225D889"/>
<dbReference type="InterPro" id="IPR013517">
    <property type="entry name" value="FG-GAP"/>
</dbReference>
<comment type="caution">
    <text evidence="4">The sequence shown here is derived from an EMBL/GenBank/DDBJ whole genome shotgun (WGS) entry which is preliminary data.</text>
</comment>
<evidence type="ECO:0000313" key="4">
    <source>
        <dbReference type="EMBL" id="OWK37771.1"/>
    </source>
</evidence>
<evidence type="ECO:0000256" key="2">
    <source>
        <dbReference type="SAM" id="MobiDB-lite"/>
    </source>
</evidence>
<protein>
    <submittedName>
        <fullName evidence="4">ASPIC/UnbV domain protein</fullName>
    </submittedName>
</protein>